<evidence type="ECO:0000256" key="1">
    <source>
        <dbReference type="RuleBase" id="RU000411"/>
    </source>
</evidence>
<dbReference type="AlphaFoldDB" id="A0A0P6VQI1"/>
<name>A0A0P6VQI1_9HYPH</name>
<comment type="similarity">
    <text evidence="1">Belongs to the serpin family.</text>
</comment>
<feature type="compositionally biased region" description="Low complexity" evidence="2">
    <location>
        <begin position="44"/>
        <end position="74"/>
    </location>
</feature>
<dbReference type="STRING" id="665126.ABB55_24785"/>
<dbReference type="Gene3D" id="3.30.497.10">
    <property type="entry name" value="Antithrombin, subunit I, domain 2"/>
    <property type="match status" value="1"/>
</dbReference>
<feature type="compositionally biased region" description="Pro residues" evidence="2">
    <location>
        <begin position="30"/>
        <end position="43"/>
    </location>
</feature>
<keyword evidence="5" id="KW-1185">Reference proteome</keyword>
<sequence>MNRTSLWLAGALLIAGTSAGLSDDATPAAAAPPPAGAPAPAAAPAPSVAATPAPAANAPAPATTAAPPATTAAASDPGCAAGGPSGSVAWPIGAAEKAIGASQTGLALGLLAKLSPAGSAETVTVSPTGLTAVLTALELGADEPMRKGIEKVLGGEKTPAKAADLRRALRRLGADKPGTGPLAAADALFVDEGLGLKPGIAETLLAEAGVPVRSVALTTDAGVKAVNGFVSDATKGLIPTILDTPGANTAMVAVNAFHFRDCWAVPFDPADTRPMPFTGGDGKKAEVPTMRLDGKPVAMKVQGRFAAVELPYRDARYAMTLVTTTDAPADAAAFAKAPAPALLAGEGLAEAEIELSLPGFSAENSRDLLPLLKQAGLGAGLASPKGLAGFADGLSLSAMLQKTVVAVDEAGTVAAGATAAVVTRSAGPRLPRVTFDKPFVFALRHKPTGLVVMAGYVGLPKAAAK</sequence>
<dbReference type="Pfam" id="PF00079">
    <property type="entry name" value="Serpin"/>
    <property type="match status" value="1"/>
</dbReference>
<protein>
    <recommendedName>
        <fullName evidence="3">Serpin domain-containing protein</fullName>
    </recommendedName>
</protein>
<dbReference type="CDD" id="cd00172">
    <property type="entry name" value="serpin"/>
    <property type="match status" value="1"/>
</dbReference>
<dbReference type="InterPro" id="IPR023796">
    <property type="entry name" value="Serpin_dom"/>
</dbReference>
<comment type="caution">
    <text evidence="4">The sequence shown here is derived from an EMBL/GenBank/DDBJ whole genome shotgun (WGS) entry which is preliminary data.</text>
</comment>
<evidence type="ECO:0000313" key="5">
    <source>
        <dbReference type="Proteomes" id="UP000048984"/>
    </source>
</evidence>
<evidence type="ECO:0000256" key="2">
    <source>
        <dbReference type="SAM" id="MobiDB-lite"/>
    </source>
</evidence>
<dbReference type="EMBL" id="LJYW01000001">
    <property type="protein sequence ID" value="KPL55043.1"/>
    <property type="molecule type" value="Genomic_DNA"/>
</dbReference>
<dbReference type="InterPro" id="IPR000215">
    <property type="entry name" value="Serpin_fam"/>
</dbReference>
<dbReference type="GO" id="GO:0004867">
    <property type="term" value="F:serine-type endopeptidase inhibitor activity"/>
    <property type="evidence" value="ECO:0007669"/>
    <property type="project" value="InterPro"/>
</dbReference>
<dbReference type="InterPro" id="IPR023795">
    <property type="entry name" value="Serpin_CS"/>
</dbReference>
<dbReference type="PANTHER" id="PTHR11461:SF211">
    <property type="entry name" value="GH10112P-RELATED"/>
    <property type="match status" value="1"/>
</dbReference>
<dbReference type="RefSeq" id="WP_054361210.1">
    <property type="nucleotide sequence ID" value="NZ_LJYW01000001.1"/>
</dbReference>
<feature type="domain" description="Serpin" evidence="3">
    <location>
        <begin position="108"/>
        <end position="460"/>
    </location>
</feature>
<gene>
    <name evidence="4" type="ORF">ABB55_24785</name>
</gene>
<dbReference type="Gene3D" id="2.30.39.10">
    <property type="entry name" value="Alpha-1-antitrypsin, domain 1"/>
    <property type="match status" value="1"/>
</dbReference>
<dbReference type="Proteomes" id="UP000048984">
    <property type="component" value="Unassembled WGS sequence"/>
</dbReference>
<dbReference type="GO" id="GO:0005615">
    <property type="term" value="C:extracellular space"/>
    <property type="evidence" value="ECO:0007669"/>
    <property type="project" value="InterPro"/>
</dbReference>
<dbReference type="SUPFAM" id="SSF56574">
    <property type="entry name" value="Serpins"/>
    <property type="match status" value="1"/>
</dbReference>
<evidence type="ECO:0000259" key="3">
    <source>
        <dbReference type="SMART" id="SM00093"/>
    </source>
</evidence>
<dbReference type="InterPro" id="IPR036186">
    <property type="entry name" value="Serpin_sf"/>
</dbReference>
<accession>A0A0P6VQI1</accession>
<organism evidence="4 5">
    <name type="scientific">Prosthecodimorpha hirschii</name>
    <dbReference type="NCBI Taxonomy" id="665126"/>
    <lineage>
        <taxon>Bacteria</taxon>
        <taxon>Pseudomonadati</taxon>
        <taxon>Pseudomonadota</taxon>
        <taxon>Alphaproteobacteria</taxon>
        <taxon>Hyphomicrobiales</taxon>
        <taxon>Ancalomicrobiaceae</taxon>
        <taxon>Prosthecodimorpha</taxon>
    </lineage>
</organism>
<dbReference type="PANTHER" id="PTHR11461">
    <property type="entry name" value="SERINE PROTEASE INHIBITOR, SERPIN"/>
    <property type="match status" value="1"/>
</dbReference>
<dbReference type="SMART" id="SM00093">
    <property type="entry name" value="SERPIN"/>
    <property type="match status" value="1"/>
</dbReference>
<evidence type="ECO:0000313" key="4">
    <source>
        <dbReference type="EMBL" id="KPL55043.1"/>
    </source>
</evidence>
<feature type="region of interest" description="Disordered" evidence="2">
    <location>
        <begin position="22"/>
        <end position="81"/>
    </location>
</feature>
<dbReference type="InterPro" id="IPR042185">
    <property type="entry name" value="Serpin_sf_2"/>
</dbReference>
<dbReference type="InterPro" id="IPR042178">
    <property type="entry name" value="Serpin_sf_1"/>
</dbReference>
<dbReference type="PROSITE" id="PS00284">
    <property type="entry name" value="SERPIN"/>
    <property type="match status" value="1"/>
</dbReference>
<reference evidence="4 5" key="2">
    <citation type="submission" date="2015-10" db="EMBL/GenBank/DDBJ databases">
        <title>Draft Genome Sequence of Prosthecomicrobium hirschii ATCC 27832.</title>
        <authorList>
            <person name="Daniel J."/>
            <person name="Givan S.A."/>
            <person name="Brun Y.V."/>
            <person name="Brown P.J."/>
        </authorList>
    </citation>
    <scope>NUCLEOTIDE SEQUENCE [LARGE SCALE GENOMIC DNA]</scope>
    <source>
        <strain evidence="4 5">16</strain>
    </source>
</reference>
<reference evidence="4 5" key="1">
    <citation type="submission" date="2015-09" db="EMBL/GenBank/DDBJ databases">
        <authorList>
            <person name="Jackson K.R."/>
            <person name="Lunt B.L."/>
            <person name="Fisher J.N.B."/>
            <person name="Gardner A.V."/>
            <person name="Bailey M.E."/>
            <person name="Deus L.M."/>
            <person name="Earl A.S."/>
            <person name="Gibby P.D."/>
            <person name="Hartmann K.A."/>
            <person name="Liu J.E."/>
            <person name="Manci A.M."/>
            <person name="Nielsen D.A."/>
            <person name="Solomon M.B."/>
            <person name="Breakwell D.P."/>
            <person name="Burnett S.H."/>
            <person name="Grose J.H."/>
        </authorList>
    </citation>
    <scope>NUCLEOTIDE SEQUENCE [LARGE SCALE GENOMIC DNA]</scope>
    <source>
        <strain evidence="4 5">16</strain>
    </source>
</reference>
<proteinExistence type="inferred from homology"/>